<keyword evidence="19" id="KW-1185">Reference proteome</keyword>
<evidence type="ECO:0000256" key="9">
    <source>
        <dbReference type="ARBA" id="ARBA00023204"/>
    </source>
</evidence>
<evidence type="ECO:0000259" key="17">
    <source>
        <dbReference type="PROSITE" id="PS51217"/>
    </source>
</evidence>
<evidence type="ECO:0000256" key="8">
    <source>
        <dbReference type="ARBA" id="ARBA00023125"/>
    </source>
</evidence>
<evidence type="ECO:0000256" key="5">
    <source>
        <dbReference type="ARBA" id="ARBA00022806"/>
    </source>
</evidence>
<reference evidence="19" key="1">
    <citation type="journal article" date="2019" name="Int. J. Syst. Evol. Microbiol.">
        <title>The Global Catalogue of Microorganisms (GCM) 10K type strain sequencing project: providing services to taxonomists for standard genome sequencing and annotation.</title>
        <authorList>
            <consortium name="The Broad Institute Genomics Platform"/>
            <consortium name="The Broad Institute Genome Sequencing Center for Infectious Disease"/>
            <person name="Wu L."/>
            <person name="Ma J."/>
        </authorList>
    </citation>
    <scope>NUCLEOTIDE SEQUENCE [LARGE SCALE GENOMIC DNA]</scope>
    <source>
        <strain evidence="19">CCUG 59858</strain>
    </source>
</reference>
<evidence type="ECO:0000256" key="7">
    <source>
        <dbReference type="ARBA" id="ARBA00022840"/>
    </source>
</evidence>
<evidence type="ECO:0000259" key="16">
    <source>
        <dbReference type="PROSITE" id="PS51198"/>
    </source>
</evidence>
<dbReference type="InterPro" id="IPR011335">
    <property type="entry name" value="Restrct_endonuc-II-like"/>
</dbReference>
<proteinExistence type="predicted"/>
<comment type="catalytic activity">
    <reaction evidence="14">
        <text>ATP + H2O = ADP + phosphate + H(+)</text>
        <dbReference type="Rhea" id="RHEA:13065"/>
        <dbReference type="ChEBI" id="CHEBI:15377"/>
        <dbReference type="ChEBI" id="CHEBI:15378"/>
        <dbReference type="ChEBI" id="CHEBI:30616"/>
        <dbReference type="ChEBI" id="CHEBI:43474"/>
        <dbReference type="ChEBI" id="CHEBI:456216"/>
        <dbReference type="EC" id="5.6.2.4"/>
    </reaction>
</comment>
<dbReference type="PANTHER" id="PTHR11070:SF2">
    <property type="entry name" value="ATP-DEPENDENT DNA HELICASE SRS2"/>
    <property type="match status" value="1"/>
</dbReference>
<dbReference type="Gene3D" id="1.10.486.10">
    <property type="entry name" value="PCRA, domain 4"/>
    <property type="match status" value="1"/>
</dbReference>
<dbReference type="PROSITE" id="PS51217">
    <property type="entry name" value="UVRD_HELICASE_CTER"/>
    <property type="match status" value="1"/>
</dbReference>
<dbReference type="EC" id="5.6.2.4" evidence="12"/>
<keyword evidence="2 15" id="KW-0547">Nucleotide-binding</keyword>
<dbReference type="SUPFAM" id="SSF52980">
    <property type="entry name" value="Restriction endonuclease-like"/>
    <property type="match status" value="1"/>
</dbReference>
<dbReference type="GO" id="GO:0008854">
    <property type="term" value="F:exodeoxyribonuclease V activity"/>
    <property type="evidence" value="ECO:0007669"/>
    <property type="project" value="UniProtKB-EC"/>
</dbReference>
<dbReference type="InterPro" id="IPR014016">
    <property type="entry name" value="UvrD-like_ATP-bd"/>
</dbReference>
<dbReference type="InterPro" id="IPR038726">
    <property type="entry name" value="PDDEXK_AddAB-type"/>
</dbReference>
<organism evidence="18 19">
    <name type="scientific">Legionella dresdenensis</name>
    <dbReference type="NCBI Taxonomy" id="450200"/>
    <lineage>
        <taxon>Bacteria</taxon>
        <taxon>Pseudomonadati</taxon>
        <taxon>Pseudomonadota</taxon>
        <taxon>Gammaproteobacteria</taxon>
        <taxon>Legionellales</taxon>
        <taxon>Legionellaceae</taxon>
        <taxon>Legionella</taxon>
    </lineage>
</organism>
<dbReference type="InterPro" id="IPR014017">
    <property type="entry name" value="DNA_helicase_UvrD-like_C"/>
</dbReference>
<name>A0ABV8CI21_9GAMM</name>
<comment type="caution">
    <text evidence="18">The sequence shown here is derived from an EMBL/GenBank/DDBJ whole genome shotgun (WGS) entry which is preliminary data.</text>
</comment>
<dbReference type="PANTHER" id="PTHR11070">
    <property type="entry name" value="UVRD / RECB / PCRA DNA HELICASE FAMILY MEMBER"/>
    <property type="match status" value="1"/>
</dbReference>
<keyword evidence="1" id="KW-0540">Nuclease</keyword>
<dbReference type="Gene3D" id="3.90.320.10">
    <property type="match status" value="1"/>
</dbReference>
<dbReference type="InterPro" id="IPR027417">
    <property type="entry name" value="P-loop_NTPase"/>
</dbReference>
<keyword evidence="4 15" id="KW-0378">Hydrolase</keyword>
<evidence type="ECO:0000256" key="1">
    <source>
        <dbReference type="ARBA" id="ARBA00022722"/>
    </source>
</evidence>
<dbReference type="Pfam" id="PF13361">
    <property type="entry name" value="UvrD_C"/>
    <property type="match status" value="1"/>
</dbReference>
<sequence length="1072" mass="122845">MMLIDSQQRIQATDPCGSYIVQAPAGSGKTELLTQRFLRLLAKVNSPEQIVALTFTRKAASEMRERILHALAKAAAGKTPQSDHQRLTYQYATEALAQSRRLGWQLLQQPGRLKIITIDSLCNSLTQSIPICERQVPYAGLSDQPLPLYMQAARSCLEDALEQAVLQEPLSQLLNHLDNDQEKLLTLFCDLLAKREQWLTVIYTARAQSRELYEYGLELIEQHELERFIHSVPDDLQDELCRLCRQLASIDANPDSPRRALRDWNDFTGLDRDVAFCLGQLLLTKTNSLRKEFDHHIGLKKGVCDDALYQMLRKNSKALFEQLKDNSDFCAALNRISKLPYPQYENGQWQILQALFTLLPLLAAHLHIVFREANQVDFSAIAQQALLSLGDDDQPTDLALYLDNTIHHLLVDEFQDTSIQQFQLLTRLVSGWQSEDGRTLFIVGDPMQSIYRFRQAEVGLFLKAWKSGIGNVSLTPLELRCNFRSTATIIDWVNQQFQLIFPAQNDIESGAISFSSAVSVLPATEDSNIFAYACASRQQEAEKLVAIVEKELTISTDSSIAVLVRSRSLLADIIPLLRARQIPFQGVEIEKLSTLPHIKDVWFITRSLLLPADRLSWLCLLRSPWCGLSLADLHCIANYNRHKSILYALANLTEITGLSSDGRLRAEFIYSVMQNALAIRHQQCLADWVRNTLKQLYLDHILTIEEQNDLEQFWTLLTRHNQDGIITDLKRFEAELDQLYSQQITPSRLQIMTIHKSKGLEFDCVILPGLGKKPNNNDKPLLKWLKLPLQEQDELLLISPVRASYNEQCLLYDYISDLDKNKENYELQRLLYVAATRAKKRLYLLDNQHKTTSNTFRELLQHQPFEQEQVNEQEEKALALPVLKRLPVSFYHNTIATTAIPFSRMEPVNFTNKQRLTGIIAHELLQWICNNHPDDLSMLPWTMVSNRFRHAGFSDDEVKQTIALLHDQITLLCNDATGQWICRQHDQERNEYELLIRNDGHATVRIIDRTFIDQGKRWIIDFKTGREDDSATLAHQQQVNGYAQLFANGEHPVHCGVYYLSTCSWVTWEYGA</sequence>
<dbReference type="RefSeq" id="WP_382344596.1">
    <property type="nucleotide sequence ID" value="NZ_JBHSAB010000031.1"/>
</dbReference>
<dbReference type="InterPro" id="IPR000212">
    <property type="entry name" value="DNA_helicase_UvrD/REP"/>
</dbReference>
<evidence type="ECO:0000256" key="2">
    <source>
        <dbReference type="ARBA" id="ARBA00022741"/>
    </source>
</evidence>
<evidence type="ECO:0000256" key="12">
    <source>
        <dbReference type="ARBA" id="ARBA00034808"/>
    </source>
</evidence>
<dbReference type="Pfam" id="PF12705">
    <property type="entry name" value="PDDEXK_1"/>
    <property type="match status" value="1"/>
</dbReference>
<keyword evidence="6" id="KW-0269">Exonuclease</keyword>
<dbReference type="Pfam" id="PF00580">
    <property type="entry name" value="UvrD-helicase"/>
    <property type="match status" value="1"/>
</dbReference>
<accession>A0ABV8CI21</accession>
<evidence type="ECO:0000256" key="6">
    <source>
        <dbReference type="ARBA" id="ARBA00022839"/>
    </source>
</evidence>
<evidence type="ECO:0000256" key="3">
    <source>
        <dbReference type="ARBA" id="ARBA00022763"/>
    </source>
</evidence>
<gene>
    <name evidence="18" type="ORF">ACFORL_12705</name>
</gene>
<dbReference type="SUPFAM" id="SSF52540">
    <property type="entry name" value="P-loop containing nucleoside triphosphate hydrolases"/>
    <property type="match status" value="1"/>
</dbReference>
<dbReference type="Proteomes" id="UP001595758">
    <property type="component" value="Unassembled WGS sequence"/>
</dbReference>
<dbReference type="PROSITE" id="PS51198">
    <property type="entry name" value="UVRD_HELICASE_ATP_BIND"/>
    <property type="match status" value="1"/>
</dbReference>
<keyword evidence="10" id="KW-0413">Isomerase</keyword>
<comment type="catalytic activity">
    <reaction evidence="11">
        <text>Couples ATP hydrolysis with the unwinding of duplex DNA by translocating in the 3'-5' direction.</text>
        <dbReference type="EC" id="5.6.2.4"/>
    </reaction>
</comment>
<dbReference type="EMBL" id="JBHSAB010000031">
    <property type="protein sequence ID" value="MFC3909930.1"/>
    <property type="molecule type" value="Genomic_DNA"/>
</dbReference>
<keyword evidence="9" id="KW-0234">DNA repair</keyword>
<evidence type="ECO:0000313" key="19">
    <source>
        <dbReference type="Proteomes" id="UP001595758"/>
    </source>
</evidence>
<keyword evidence="3" id="KW-0227">DNA damage</keyword>
<feature type="binding site" evidence="15">
    <location>
        <begin position="23"/>
        <end position="30"/>
    </location>
    <ligand>
        <name>ATP</name>
        <dbReference type="ChEBI" id="CHEBI:30616"/>
    </ligand>
</feature>
<dbReference type="InterPro" id="IPR011604">
    <property type="entry name" value="PDDEXK-like_dom_sf"/>
</dbReference>
<dbReference type="Gene3D" id="3.40.50.300">
    <property type="entry name" value="P-loop containing nucleotide triphosphate hydrolases"/>
    <property type="match status" value="3"/>
</dbReference>
<evidence type="ECO:0000256" key="15">
    <source>
        <dbReference type="PROSITE-ProRule" id="PRU00560"/>
    </source>
</evidence>
<feature type="domain" description="UvrD-like helicase ATP-binding" evidence="16">
    <location>
        <begin position="2"/>
        <end position="486"/>
    </location>
</feature>
<feature type="domain" description="UvrD-like helicase C-terminal" evidence="17">
    <location>
        <begin position="498"/>
        <end position="759"/>
    </location>
</feature>
<evidence type="ECO:0000256" key="11">
    <source>
        <dbReference type="ARBA" id="ARBA00034617"/>
    </source>
</evidence>
<protein>
    <recommendedName>
        <fullName evidence="12">DNA 3'-5' helicase</fullName>
        <ecNumber evidence="12">5.6.2.4</ecNumber>
    </recommendedName>
    <alternativeName>
        <fullName evidence="13">DNA 3'-5' helicase II</fullName>
    </alternativeName>
</protein>
<evidence type="ECO:0000256" key="4">
    <source>
        <dbReference type="ARBA" id="ARBA00022801"/>
    </source>
</evidence>
<evidence type="ECO:0000256" key="10">
    <source>
        <dbReference type="ARBA" id="ARBA00023235"/>
    </source>
</evidence>
<keyword evidence="8" id="KW-0238">DNA-binding</keyword>
<evidence type="ECO:0000313" key="18">
    <source>
        <dbReference type="EMBL" id="MFC3909930.1"/>
    </source>
</evidence>
<evidence type="ECO:0000256" key="14">
    <source>
        <dbReference type="ARBA" id="ARBA00048988"/>
    </source>
</evidence>
<evidence type="ECO:0000256" key="13">
    <source>
        <dbReference type="ARBA" id="ARBA00034923"/>
    </source>
</evidence>
<keyword evidence="7 15" id="KW-0067">ATP-binding</keyword>
<keyword evidence="5 15" id="KW-0347">Helicase</keyword>